<dbReference type="Pfam" id="PF11747">
    <property type="entry name" value="RebB"/>
    <property type="match status" value="1"/>
</dbReference>
<proteinExistence type="predicted"/>
<evidence type="ECO:0000313" key="2">
    <source>
        <dbReference type="Proteomes" id="UP001228905"/>
    </source>
</evidence>
<dbReference type="RefSeq" id="WP_307345688.1">
    <property type="nucleotide sequence ID" value="NZ_JAUSVS010000001.1"/>
</dbReference>
<sequence>MADDATDSGGTVNSQIVDATTLVDTLVTGLTPGASFALLDAVMTETIGLAMQNAVTRQQSAGLVTSAAVSAACARIAGAVQPPPLPLPPQPAPEPGS</sequence>
<name>A0ABU0ILH2_9CAUL</name>
<dbReference type="EMBL" id="JAUSVS010000001">
    <property type="protein sequence ID" value="MDQ0462814.1"/>
    <property type="molecule type" value="Genomic_DNA"/>
</dbReference>
<evidence type="ECO:0008006" key="3">
    <source>
        <dbReference type="Google" id="ProtNLM"/>
    </source>
</evidence>
<gene>
    <name evidence="1" type="ORF">QO010_000562</name>
</gene>
<organism evidence="1 2">
    <name type="scientific">Caulobacter ginsengisoli</name>
    <dbReference type="NCBI Taxonomy" id="400775"/>
    <lineage>
        <taxon>Bacteria</taxon>
        <taxon>Pseudomonadati</taxon>
        <taxon>Pseudomonadota</taxon>
        <taxon>Alphaproteobacteria</taxon>
        <taxon>Caulobacterales</taxon>
        <taxon>Caulobacteraceae</taxon>
        <taxon>Caulobacter</taxon>
    </lineage>
</organism>
<comment type="caution">
    <text evidence="1">The sequence shown here is derived from an EMBL/GenBank/DDBJ whole genome shotgun (WGS) entry which is preliminary data.</text>
</comment>
<evidence type="ECO:0000313" key="1">
    <source>
        <dbReference type="EMBL" id="MDQ0462814.1"/>
    </source>
</evidence>
<dbReference type="InterPro" id="IPR021070">
    <property type="entry name" value="Killing_trait_RebB"/>
</dbReference>
<keyword evidence="2" id="KW-1185">Reference proteome</keyword>
<dbReference type="Proteomes" id="UP001228905">
    <property type="component" value="Unassembled WGS sequence"/>
</dbReference>
<accession>A0ABU0ILH2</accession>
<protein>
    <recommendedName>
        <fullName evidence="3">Killing trait domain-containing protein</fullName>
    </recommendedName>
</protein>
<reference evidence="1 2" key="1">
    <citation type="submission" date="2023-07" db="EMBL/GenBank/DDBJ databases">
        <title>Genomic Encyclopedia of Type Strains, Phase IV (KMG-IV): sequencing the most valuable type-strain genomes for metagenomic binning, comparative biology and taxonomic classification.</title>
        <authorList>
            <person name="Goeker M."/>
        </authorList>
    </citation>
    <scope>NUCLEOTIDE SEQUENCE [LARGE SCALE GENOMIC DNA]</scope>
    <source>
        <strain evidence="1 2">DSM 18695</strain>
    </source>
</reference>